<keyword evidence="7" id="KW-0998">Cell outer membrane</keyword>
<protein>
    <submittedName>
        <fullName evidence="9">OmpP1/FadL family transporter</fullName>
    </submittedName>
</protein>
<sequence>MNHANRITFSALALGIAGVLAMGQAHASGFQLRESSVKNLGRSNAGSAVNNDDATVVTGNPAAMSGFDKTTVRADVTAIDLSFKFKGGGVAAAGFGPAAPALTGSDGGDAGDLTPVPNISAIFPMHGALEGLTIGASIGAPFGLKTEYEDGWVGRYHALKSEVKTVDFTLSASVKLHERFSVGGGFIYERADATLTKAIDFGTALCTGSGNPLNCFNPAFPFHPQSHDGAISIDGDSTGIGWLAGVQWQPTDSLTIGYSHRSEIDHEIEGDIDFTVPAAVQAGLGPLAAGFADGPGGADLTTPSIDTISLRYDFTDNFRLLADWQATDWSSLRTVDVRRSNGISLGAEEFDWKDTEFYSLGAEWDMNDALTLRAGFGMDETPTHDETRTPRLPDNDRKLYSIGLTWQVTDAFSVDAAFQRIEVDNPRINVVSSSGSLLVGEAEGSANLYGIAGQFKF</sequence>
<evidence type="ECO:0000256" key="1">
    <source>
        <dbReference type="ARBA" id="ARBA00004571"/>
    </source>
</evidence>
<proteinExistence type="inferred from homology"/>
<keyword evidence="4" id="KW-0812">Transmembrane</keyword>
<accession>A0ABW0SRP0</accession>
<dbReference type="PANTHER" id="PTHR35093:SF3">
    <property type="entry name" value="LONG-CHAIN FATTY ACID TRANSPORT PROTEIN"/>
    <property type="match status" value="1"/>
</dbReference>
<dbReference type="Pfam" id="PF03349">
    <property type="entry name" value="Toluene_X"/>
    <property type="match status" value="1"/>
</dbReference>
<keyword evidence="5 8" id="KW-0732">Signal</keyword>
<comment type="subcellular location">
    <subcellularLocation>
        <location evidence="1">Cell outer membrane</location>
        <topology evidence="1">Multi-pass membrane protein</topology>
    </subcellularLocation>
</comment>
<keyword evidence="3" id="KW-1134">Transmembrane beta strand</keyword>
<evidence type="ECO:0000256" key="5">
    <source>
        <dbReference type="ARBA" id="ARBA00022729"/>
    </source>
</evidence>
<evidence type="ECO:0000313" key="9">
    <source>
        <dbReference type="EMBL" id="MFC5571280.1"/>
    </source>
</evidence>
<evidence type="ECO:0000256" key="3">
    <source>
        <dbReference type="ARBA" id="ARBA00022452"/>
    </source>
</evidence>
<dbReference type="InterPro" id="IPR005017">
    <property type="entry name" value="OMPP1/FadL/TodX"/>
</dbReference>
<gene>
    <name evidence="9" type="ORF">ACFPN1_14545</name>
</gene>
<evidence type="ECO:0000256" key="8">
    <source>
        <dbReference type="SAM" id="SignalP"/>
    </source>
</evidence>
<evidence type="ECO:0000256" key="4">
    <source>
        <dbReference type="ARBA" id="ARBA00022692"/>
    </source>
</evidence>
<name>A0ABW0SRP0_9GAMM</name>
<reference evidence="10" key="1">
    <citation type="journal article" date="2019" name="Int. J. Syst. Evol. Microbiol.">
        <title>The Global Catalogue of Microorganisms (GCM) 10K type strain sequencing project: providing services to taxonomists for standard genome sequencing and annotation.</title>
        <authorList>
            <consortium name="The Broad Institute Genomics Platform"/>
            <consortium name="The Broad Institute Genome Sequencing Center for Infectious Disease"/>
            <person name="Wu L."/>
            <person name="Ma J."/>
        </authorList>
    </citation>
    <scope>NUCLEOTIDE SEQUENCE [LARGE SCALE GENOMIC DNA]</scope>
    <source>
        <strain evidence="10">KACC 11407</strain>
    </source>
</reference>
<evidence type="ECO:0000256" key="2">
    <source>
        <dbReference type="ARBA" id="ARBA00008163"/>
    </source>
</evidence>
<evidence type="ECO:0000256" key="6">
    <source>
        <dbReference type="ARBA" id="ARBA00023136"/>
    </source>
</evidence>
<dbReference type="SUPFAM" id="SSF56935">
    <property type="entry name" value="Porins"/>
    <property type="match status" value="1"/>
</dbReference>
<comment type="caution">
    <text evidence="9">The sequence shown here is derived from an EMBL/GenBank/DDBJ whole genome shotgun (WGS) entry which is preliminary data.</text>
</comment>
<evidence type="ECO:0000256" key="7">
    <source>
        <dbReference type="ARBA" id="ARBA00023237"/>
    </source>
</evidence>
<feature type="chain" id="PRO_5047461325" evidence="8">
    <location>
        <begin position="28"/>
        <end position="457"/>
    </location>
</feature>
<keyword evidence="10" id="KW-1185">Reference proteome</keyword>
<dbReference type="PANTHER" id="PTHR35093">
    <property type="entry name" value="OUTER MEMBRANE PROTEIN NMB0088-RELATED"/>
    <property type="match status" value="1"/>
</dbReference>
<dbReference type="Proteomes" id="UP001596036">
    <property type="component" value="Unassembled WGS sequence"/>
</dbReference>
<organism evidence="9 10">
    <name type="scientific">Lysobacter yangpyeongensis</name>
    <dbReference type="NCBI Taxonomy" id="346182"/>
    <lineage>
        <taxon>Bacteria</taxon>
        <taxon>Pseudomonadati</taxon>
        <taxon>Pseudomonadota</taxon>
        <taxon>Gammaproteobacteria</taxon>
        <taxon>Lysobacterales</taxon>
        <taxon>Lysobacteraceae</taxon>
        <taxon>Lysobacter</taxon>
    </lineage>
</organism>
<dbReference type="Gene3D" id="2.40.160.60">
    <property type="entry name" value="Outer membrane protein transport protein (OMPP1/FadL/TodX)"/>
    <property type="match status" value="1"/>
</dbReference>
<evidence type="ECO:0000313" key="10">
    <source>
        <dbReference type="Proteomes" id="UP001596036"/>
    </source>
</evidence>
<dbReference type="RefSeq" id="WP_386755882.1">
    <property type="nucleotide sequence ID" value="NZ_JBHSNM010000007.1"/>
</dbReference>
<dbReference type="EMBL" id="JBHSNM010000007">
    <property type="protein sequence ID" value="MFC5571280.1"/>
    <property type="molecule type" value="Genomic_DNA"/>
</dbReference>
<feature type="signal peptide" evidence="8">
    <location>
        <begin position="1"/>
        <end position="27"/>
    </location>
</feature>
<keyword evidence="6" id="KW-0472">Membrane</keyword>
<comment type="similarity">
    <text evidence="2">Belongs to the OmpP1/FadL family.</text>
</comment>